<proteinExistence type="evidence at transcript level"/>
<reference evidence="2" key="1">
    <citation type="submission" date="2012-11" db="EMBL/GenBank/DDBJ databases">
        <authorList>
            <person name="Lucero-Rivera Y.E."/>
            <person name="Tovar-Ramirez D."/>
        </authorList>
    </citation>
    <scope>NUCLEOTIDE SEQUENCE</scope>
    <source>
        <tissue evidence="2">Salivary gland</tissue>
    </source>
</reference>
<evidence type="ECO:0000256" key="1">
    <source>
        <dbReference type="SAM" id="SignalP"/>
    </source>
</evidence>
<dbReference type="GO" id="GO:0043176">
    <property type="term" value="F:amine binding"/>
    <property type="evidence" value="ECO:0007669"/>
    <property type="project" value="InterPro"/>
</dbReference>
<protein>
    <submittedName>
        <fullName evidence="2">Putative group i salivary lipocalin</fullName>
    </submittedName>
</protein>
<keyword evidence="1" id="KW-0732">Signal</keyword>
<feature type="signal peptide" evidence="1">
    <location>
        <begin position="1"/>
        <end position="15"/>
    </location>
</feature>
<feature type="chain" id="PRO_5012316715" evidence="1">
    <location>
        <begin position="16"/>
        <end position="187"/>
    </location>
</feature>
<dbReference type="InterPro" id="IPR012674">
    <property type="entry name" value="Calycin"/>
</dbReference>
<dbReference type="GO" id="GO:0030682">
    <property type="term" value="P:symbiont-mediated perturbation of host defenses"/>
    <property type="evidence" value="ECO:0007669"/>
    <property type="project" value="InterPro"/>
</dbReference>
<accession>L7LTJ0</accession>
<dbReference type="SUPFAM" id="SSF50814">
    <property type="entry name" value="Lipocalins"/>
    <property type="match status" value="1"/>
</dbReference>
<name>L7LTJ0_RHIPC</name>
<sequence length="187" mass="21698">MLRVIIVSFISIAAAHFDYLARPSIHDAKKFYQDGQIIYLVMRTYISKINGQDPTCIHNKVHNWTNENLYFDHKYSYKYGHLPATVSRPVHAKFSTKLGIDVAPLVTASCNAEPKMTRNYYFHYYDDKAHCAVLTFKDDSGTLRCELHTWKSTASYTRYGNCHDEYKYQCPGRKSHYVYLSDCPDAV</sequence>
<organism evidence="2">
    <name type="scientific">Rhipicephalus pulchellus</name>
    <name type="common">Yellow backed tick</name>
    <name type="synonym">Dermacentor pulchellus</name>
    <dbReference type="NCBI Taxonomy" id="72859"/>
    <lineage>
        <taxon>Eukaryota</taxon>
        <taxon>Metazoa</taxon>
        <taxon>Ecdysozoa</taxon>
        <taxon>Arthropoda</taxon>
        <taxon>Chelicerata</taxon>
        <taxon>Arachnida</taxon>
        <taxon>Acari</taxon>
        <taxon>Parasitiformes</taxon>
        <taxon>Ixodida</taxon>
        <taxon>Ixodoidea</taxon>
        <taxon>Ixodidae</taxon>
        <taxon>Rhipicephalinae</taxon>
        <taxon>Rhipicephalus</taxon>
        <taxon>Rhipicephalus</taxon>
    </lineage>
</organism>
<evidence type="ECO:0000313" key="2">
    <source>
        <dbReference type="EMBL" id="JAA54144.1"/>
    </source>
</evidence>
<dbReference type="Gene3D" id="2.40.128.20">
    <property type="match status" value="1"/>
</dbReference>
<reference evidence="2" key="2">
    <citation type="journal article" date="2015" name="J. Proteomics">
        <title>Sexual differences in the sialomes of the zebra tick, Rhipicephalus pulchellus.</title>
        <authorList>
            <person name="Tan A.W."/>
            <person name="Francischetti I.M."/>
            <person name="Slovak M."/>
            <person name="Kini R.M."/>
            <person name="Ribeiro J.M."/>
        </authorList>
    </citation>
    <scope>NUCLEOTIDE SEQUENCE</scope>
    <source>
        <tissue evidence="2">Salivary gland</tissue>
    </source>
</reference>
<dbReference type="EMBL" id="GACK01010890">
    <property type="protein sequence ID" value="JAA54144.1"/>
    <property type="molecule type" value="mRNA"/>
</dbReference>
<dbReference type="AlphaFoldDB" id="L7LTJ0"/>
<dbReference type="InterPro" id="IPR002970">
    <property type="entry name" value="Tick_his-bd"/>
</dbReference>
<dbReference type="Pfam" id="PF02098">
    <property type="entry name" value="His_binding"/>
    <property type="match status" value="1"/>
</dbReference>